<accession>A0ABU3E2K4</accession>
<dbReference type="Proteomes" id="UP001261624">
    <property type="component" value="Unassembled WGS sequence"/>
</dbReference>
<dbReference type="EMBL" id="JAVRHM010000010">
    <property type="protein sequence ID" value="MDT0690133.1"/>
    <property type="molecule type" value="Genomic_DNA"/>
</dbReference>
<dbReference type="PANTHER" id="PTHR43794">
    <property type="entry name" value="AMINOHYDROLASE SSNA-RELATED"/>
    <property type="match status" value="1"/>
</dbReference>
<evidence type="ECO:0000313" key="3">
    <source>
        <dbReference type="Proteomes" id="UP001261624"/>
    </source>
</evidence>
<dbReference type="SUPFAM" id="SSF51556">
    <property type="entry name" value="Metallo-dependent hydrolases"/>
    <property type="match status" value="1"/>
</dbReference>
<dbReference type="SUPFAM" id="SSF51338">
    <property type="entry name" value="Composite domain of metallo-dependent hydrolases"/>
    <property type="match status" value="1"/>
</dbReference>
<dbReference type="Gene3D" id="2.30.40.10">
    <property type="entry name" value="Urease, subunit C, domain 1"/>
    <property type="match status" value="1"/>
</dbReference>
<comment type="caution">
    <text evidence="2">The sequence shown here is derived from an EMBL/GenBank/DDBJ whole genome shotgun (WGS) entry which is preliminary data.</text>
</comment>
<dbReference type="Gene3D" id="3.20.20.140">
    <property type="entry name" value="Metal-dependent hydrolases"/>
    <property type="match status" value="1"/>
</dbReference>
<name>A0ABU3E2K4_9FLAO</name>
<dbReference type="PROSITE" id="PS51318">
    <property type="entry name" value="TAT"/>
    <property type="match status" value="1"/>
</dbReference>
<dbReference type="Pfam" id="PF01979">
    <property type="entry name" value="Amidohydro_1"/>
    <property type="match status" value="1"/>
</dbReference>
<feature type="domain" description="Amidohydrolase-related" evidence="1">
    <location>
        <begin position="94"/>
        <end position="435"/>
    </location>
</feature>
<dbReference type="InterPro" id="IPR050287">
    <property type="entry name" value="MTA/SAH_deaminase"/>
</dbReference>
<organism evidence="2 3">
    <name type="scientific">Autumnicola patrickiae</name>
    <dbReference type="NCBI Taxonomy" id="3075591"/>
    <lineage>
        <taxon>Bacteria</taxon>
        <taxon>Pseudomonadati</taxon>
        <taxon>Bacteroidota</taxon>
        <taxon>Flavobacteriia</taxon>
        <taxon>Flavobacteriales</taxon>
        <taxon>Flavobacteriaceae</taxon>
        <taxon>Autumnicola</taxon>
    </lineage>
</organism>
<protein>
    <submittedName>
        <fullName evidence="2">Amidohydrolase family protein</fullName>
    </submittedName>
</protein>
<dbReference type="RefSeq" id="WP_311684341.1">
    <property type="nucleotide sequence ID" value="NZ_JAVRHM010000010.1"/>
</dbReference>
<keyword evidence="3" id="KW-1185">Reference proteome</keyword>
<dbReference type="InterPro" id="IPR006680">
    <property type="entry name" value="Amidohydro-rel"/>
</dbReference>
<evidence type="ECO:0000313" key="2">
    <source>
        <dbReference type="EMBL" id="MDT0690133.1"/>
    </source>
</evidence>
<sequence>MGIERRDFLKKAGAFSAAGFLPAELIAFTDRLKTEGASKMTNFVITNVQVLSMDADIGDFERASVAVENGRIKSVSEDLPDLPDAEVIDGEGAILLPGLIDNHWHLWTSLLRSMSGDTQSQGYFPMTERFGKLYSPEDMKLAAKYAAAEAINGGITCLNDFNHNARTPEHVLASFDALSEAGIRGHVAYGPYRDLDSDTPTDFEGIKKVLEAIRNDKNYEKISLGLGARSVNSKFIEEDWARARELGMRISIHASSNKDQKGQIAKLANIGLLGKDVNIIHGNAITDEEITAVEESGASITMTPFSEMRIGYGFPQVERLMNSKVNLGVGVDTTALSGNADLFSTLKVLMNIGNAQAKNEFAIDSKDVLKMATIDAARVLGIEKETGSVTPGKSADLIMLRKDDLNFSASTQPYHLIVEAAQPANVEFVSVGGRILKRDGKLLHIDSEELVSKAKAALQRMKKQV</sequence>
<reference evidence="2 3" key="1">
    <citation type="submission" date="2023-09" db="EMBL/GenBank/DDBJ databases">
        <authorList>
            <person name="Rey-Velasco X."/>
        </authorList>
    </citation>
    <scope>NUCLEOTIDE SEQUENCE [LARGE SCALE GENOMIC DNA]</scope>
    <source>
        <strain evidence="2 3">F188</strain>
    </source>
</reference>
<gene>
    <name evidence="2" type="ORF">RM549_10080</name>
</gene>
<proteinExistence type="predicted"/>
<dbReference type="InterPro" id="IPR006311">
    <property type="entry name" value="TAT_signal"/>
</dbReference>
<evidence type="ECO:0000259" key="1">
    <source>
        <dbReference type="Pfam" id="PF01979"/>
    </source>
</evidence>
<dbReference type="PANTHER" id="PTHR43794:SF5">
    <property type="entry name" value="CHLOROHYDROLASE FAMILY PROTEIN"/>
    <property type="match status" value="1"/>
</dbReference>
<dbReference type="InterPro" id="IPR032466">
    <property type="entry name" value="Metal_Hydrolase"/>
</dbReference>
<dbReference type="InterPro" id="IPR011059">
    <property type="entry name" value="Metal-dep_hydrolase_composite"/>
</dbReference>